<dbReference type="PANTHER" id="PTHR42924">
    <property type="entry name" value="EXONUCLEASE"/>
    <property type="match status" value="1"/>
</dbReference>
<protein>
    <recommendedName>
        <fullName evidence="2">Polymerase/histidinol phosphatase N-terminal domain-containing protein</fullName>
    </recommendedName>
</protein>
<dbReference type="AlphaFoldDB" id="A0A382WEC3"/>
<reference evidence="1" key="1">
    <citation type="submission" date="2018-05" db="EMBL/GenBank/DDBJ databases">
        <authorList>
            <person name="Lanie J.A."/>
            <person name="Ng W.-L."/>
            <person name="Kazmierczak K.M."/>
            <person name="Andrzejewski T.M."/>
            <person name="Davidsen T.M."/>
            <person name="Wayne K.J."/>
            <person name="Tettelin H."/>
            <person name="Glass J.I."/>
            <person name="Rusch D."/>
            <person name="Podicherti R."/>
            <person name="Tsui H.-C.T."/>
            <person name="Winkler M.E."/>
        </authorList>
    </citation>
    <scope>NUCLEOTIDE SEQUENCE</scope>
</reference>
<dbReference type="InterPro" id="IPR052018">
    <property type="entry name" value="PHP_domain"/>
</dbReference>
<feature type="non-terminal residue" evidence="1">
    <location>
        <position position="216"/>
    </location>
</feature>
<evidence type="ECO:0000313" key="1">
    <source>
        <dbReference type="EMBL" id="SVD57256.1"/>
    </source>
</evidence>
<dbReference type="EMBL" id="UINC01159263">
    <property type="protein sequence ID" value="SVD57256.1"/>
    <property type="molecule type" value="Genomic_DNA"/>
</dbReference>
<dbReference type="Gene3D" id="3.20.20.140">
    <property type="entry name" value="Metal-dependent hydrolases"/>
    <property type="match status" value="1"/>
</dbReference>
<accession>A0A382WEC3</accession>
<organism evidence="1">
    <name type="scientific">marine metagenome</name>
    <dbReference type="NCBI Taxonomy" id="408172"/>
    <lineage>
        <taxon>unclassified sequences</taxon>
        <taxon>metagenomes</taxon>
        <taxon>ecological metagenomes</taxon>
    </lineage>
</organism>
<gene>
    <name evidence="1" type="ORF">METZ01_LOCUS410110</name>
</gene>
<dbReference type="InterPro" id="IPR016195">
    <property type="entry name" value="Pol/histidinol_Pase-like"/>
</dbReference>
<dbReference type="PANTHER" id="PTHR42924:SF3">
    <property type="entry name" value="POLYMERASE_HISTIDINOL PHOSPHATASE N-TERMINAL DOMAIN-CONTAINING PROTEIN"/>
    <property type="match status" value="1"/>
</dbReference>
<dbReference type="GO" id="GO:0004534">
    <property type="term" value="F:5'-3' RNA exonuclease activity"/>
    <property type="evidence" value="ECO:0007669"/>
    <property type="project" value="TreeGrafter"/>
</dbReference>
<dbReference type="GO" id="GO:0035312">
    <property type="term" value="F:5'-3' DNA exonuclease activity"/>
    <property type="evidence" value="ECO:0007669"/>
    <property type="project" value="TreeGrafter"/>
</dbReference>
<evidence type="ECO:0008006" key="2">
    <source>
        <dbReference type="Google" id="ProtNLM"/>
    </source>
</evidence>
<sequence>MDLLPSRNTFNYYKGNLHGHSNHSDGALKPNEVVNEYKNLGYDFTCLSDHLWKNEDFANEIVLDSSQLNENKFITITSAEIHCKGKKYIKDGLWHIVANGLPVDFKCANDEETAPALIQRAINSGAFVTIAHPAWYSLTFDECMSVSNAHGVEIYNHSCHIETVRGFGTATADFLLQENKKIFLTATDDSHFNVPDAGGGWVMVAANNLSEISILD</sequence>
<name>A0A382WEC3_9ZZZZ</name>
<dbReference type="SUPFAM" id="SSF89550">
    <property type="entry name" value="PHP domain-like"/>
    <property type="match status" value="1"/>
</dbReference>
<proteinExistence type="predicted"/>